<protein>
    <recommendedName>
        <fullName evidence="3">WD repeat-containing protein 76</fullName>
    </recommendedName>
</protein>
<dbReference type="PANTHER" id="PTHR14773:SF2">
    <property type="entry name" value="(WILD MALAYSIAN BANANA) HYPOTHETICAL PROTEIN"/>
    <property type="match status" value="1"/>
</dbReference>
<reference evidence="1 2" key="2">
    <citation type="journal article" date="2018" name="Plant J.">
        <title>The Physcomitrella patens chromosome-scale assembly reveals moss genome structure and evolution.</title>
        <authorList>
            <person name="Lang D."/>
            <person name="Ullrich K.K."/>
            <person name="Murat F."/>
            <person name="Fuchs J."/>
            <person name="Jenkins J."/>
            <person name="Haas F.B."/>
            <person name="Piednoel M."/>
            <person name="Gundlach H."/>
            <person name="Van Bel M."/>
            <person name="Meyberg R."/>
            <person name="Vives C."/>
            <person name="Morata J."/>
            <person name="Symeonidi A."/>
            <person name="Hiss M."/>
            <person name="Muchero W."/>
            <person name="Kamisugi Y."/>
            <person name="Saleh O."/>
            <person name="Blanc G."/>
            <person name="Decker E.L."/>
            <person name="van Gessel N."/>
            <person name="Grimwood J."/>
            <person name="Hayes R.D."/>
            <person name="Graham S.W."/>
            <person name="Gunter L.E."/>
            <person name="McDaniel S.F."/>
            <person name="Hoernstein S.N.W."/>
            <person name="Larsson A."/>
            <person name="Li F.W."/>
            <person name="Perroud P.F."/>
            <person name="Phillips J."/>
            <person name="Ranjan P."/>
            <person name="Rokshar D.S."/>
            <person name="Rothfels C.J."/>
            <person name="Schneider L."/>
            <person name="Shu S."/>
            <person name="Stevenson D.W."/>
            <person name="Thummler F."/>
            <person name="Tillich M."/>
            <person name="Villarreal Aguilar J.C."/>
            <person name="Widiez T."/>
            <person name="Wong G.K."/>
            <person name="Wymore A."/>
            <person name="Zhang Y."/>
            <person name="Zimmer A.D."/>
            <person name="Quatrano R.S."/>
            <person name="Mayer K.F.X."/>
            <person name="Goodstein D."/>
            <person name="Casacuberta J.M."/>
            <person name="Vandepoele K."/>
            <person name="Reski R."/>
            <person name="Cuming A.C."/>
            <person name="Tuskan G.A."/>
            <person name="Maumus F."/>
            <person name="Salse J."/>
            <person name="Schmutz J."/>
            <person name="Rensing S.A."/>
        </authorList>
    </citation>
    <scope>NUCLEOTIDE SEQUENCE [LARGE SCALE GENOMIC DNA]</scope>
    <source>
        <strain evidence="1 2">cv. Gransden 2004</strain>
    </source>
</reference>
<gene>
    <name evidence="1" type="primary">LOC112292764</name>
</gene>
<dbReference type="Gramene" id="Pp3c15_21800V3.2">
    <property type="protein sequence ID" value="Pp3c15_21800V3.2"/>
    <property type="gene ID" value="Pp3c15_21800"/>
</dbReference>
<dbReference type="KEGG" id="ppp:112292764"/>
<dbReference type="Gramene" id="Pp3c15_21800V3.3">
    <property type="protein sequence ID" value="Pp3c15_21800V3.3"/>
    <property type="gene ID" value="Pp3c15_21800"/>
</dbReference>
<accession>A0A7I4B326</accession>
<dbReference type="Proteomes" id="UP000006727">
    <property type="component" value="Chromosome 15"/>
</dbReference>
<dbReference type="EMBL" id="ABEU02000015">
    <property type="status" value="NOT_ANNOTATED_CDS"/>
    <property type="molecule type" value="Genomic_DNA"/>
</dbReference>
<dbReference type="EnsemblPlants" id="Pp3c15_21800V3.3">
    <property type="protein sequence ID" value="Pp3c15_21800V3.3"/>
    <property type="gene ID" value="Pp3c15_21800"/>
</dbReference>
<dbReference type="EnsemblPlants" id="Pp3c15_21800V3.2">
    <property type="protein sequence ID" value="Pp3c15_21800V3.2"/>
    <property type="gene ID" value="Pp3c15_21800"/>
</dbReference>
<dbReference type="SUPFAM" id="SSF50978">
    <property type="entry name" value="WD40 repeat-like"/>
    <property type="match status" value="1"/>
</dbReference>
<name>A0A7I4B326_PHYPA</name>
<dbReference type="GeneID" id="112292764"/>
<dbReference type="InterPro" id="IPR050853">
    <property type="entry name" value="WD_repeat_DNA-damage-binding"/>
</dbReference>
<dbReference type="Gene3D" id="2.130.10.10">
    <property type="entry name" value="YVTN repeat-like/Quinoprotein amine dehydrogenase"/>
    <property type="match status" value="1"/>
</dbReference>
<dbReference type="OrthoDB" id="273771at2759"/>
<organism evidence="1 2">
    <name type="scientific">Physcomitrium patens</name>
    <name type="common">Spreading-leaved earth moss</name>
    <name type="synonym">Physcomitrella patens</name>
    <dbReference type="NCBI Taxonomy" id="3218"/>
    <lineage>
        <taxon>Eukaryota</taxon>
        <taxon>Viridiplantae</taxon>
        <taxon>Streptophyta</taxon>
        <taxon>Embryophyta</taxon>
        <taxon>Bryophyta</taxon>
        <taxon>Bryophytina</taxon>
        <taxon>Bryopsida</taxon>
        <taxon>Funariidae</taxon>
        <taxon>Funariales</taxon>
        <taxon>Funariaceae</taxon>
        <taxon>Physcomitrium</taxon>
    </lineage>
</organism>
<dbReference type="RefSeq" id="XP_024397345.1">
    <property type="nucleotide sequence ID" value="XM_024541577.2"/>
</dbReference>
<evidence type="ECO:0000313" key="2">
    <source>
        <dbReference type="Proteomes" id="UP000006727"/>
    </source>
</evidence>
<dbReference type="InterPro" id="IPR015943">
    <property type="entry name" value="WD40/YVTN_repeat-like_dom_sf"/>
</dbReference>
<proteinExistence type="predicted"/>
<sequence>MVLPQKAKHNHFYEGNTSEGNVSYTVIKVAYDPQPKRLKALHQLGHVKEEVEEVQNLVPENFEATKQECPLELKNIEAEHSPGCVSGLDEKVPLEGKIVEVPESVGGAEETVELEDTITEYEKKRLQNVLRNQQFLQSLGIFNTKTSLELRTPKRTWTKYIPPPDKPLRRSFRPRIPSRRNSFPDEYTVRKKVPAVTAVSGKEKLLLDVEVAIKDKRLLEEEVCVKEKRLSDIEASVKKTGRDVERISPGISSGIERTVESKGKLTKYEKNRLQNVLRNQQFLQNLGINTKRNSVVRPLKKPWAKHSPPEGPLRRSVREKILSRKKLLSDAGYTGGNAAFNLNPVSDREKCPLFKTYTCAADTSPFQCDDLISVDWSNVVGFQNKETLVDSSLDEISSMDHILTEGATGLLVAADSHSRFAVFETNSASNLTSGSIRVSTRLERVAIEGDRKRASLCSWKRPEGFTFGGFVHSEIQFLSQQPQERNLLLSSAPGASLILWDVNKQCRGQTQPRAKARCDNLHSKDILGMHELDGQIATVSYDSSLVQSTITEAGIEKKRVITGHHTGTIRGVRFREGNILADCGTDTRICILDLRISDPCVLTINCLRKKAVEVVEWSPIQEHLLLSASKGPHLLVHDIRSCAAPLYTLTGHIQVVSRARKYRPAFVGDGSMVATPGEGSNMLTLYSLNTGKIISQGFLGFDPTYVMGSRRTKGNRLNIWVQGPKHGSIVQLSPIFE</sequence>
<evidence type="ECO:0008006" key="3">
    <source>
        <dbReference type="Google" id="ProtNLM"/>
    </source>
</evidence>
<dbReference type="InterPro" id="IPR036322">
    <property type="entry name" value="WD40_repeat_dom_sf"/>
</dbReference>
<dbReference type="RefSeq" id="XP_024397344.1">
    <property type="nucleotide sequence ID" value="XM_024541576.2"/>
</dbReference>
<reference evidence="1 2" key="1">
    <citation type="journal article" date="2008" name="Science">
        <title>The Physcomitrella genome reveals evolutionary insights into the conquest of land by plants.</title>
        <authorList>
            <person name="Rensing S."/>
            <person name="Lang D."/>
            <person name="Zimmer A."/>
            <person name="Terry A."/>
            <person name="Salamov A."/>
            <person name="Shapiro H."/>
            <person name="Nishiyama T."/>
            <person name="Perroud P.-F."/>
            <person name="Lindquist E."/>
            <person name="Kamisugi Y."/>
            <person name="Tanahashi T."/>
            <person name="Sakakibara K."/>
            <person name="Fujita T."/>
            <person name="Oishi K."/>
            <person name="Shin-I T."/>
            <person name="Kuroki Y."/>
            <person name="Toyoda A."/>
            <person name="Suzuki Y."/>
            <person name="Hashimoto A."/>
            <person name="Yamaguchi K."/>
            <person name="Sugano A."/>
            <person name="Kohara Y."/>
            <person name="Fujiyama A."/>
            <person name="Anterola A."/>
            <person name="Aoki S."/>
            <person name="Ashton N."/>
            <person name="Barbazuk W.B."/>
            <person name="Barker E."/>
            <person name="Bennetzen J."/>
            <person name="Bezanilla M."/>
            <person name="Blankenship R."/>
            <person name="Cho S.H."/>
            <person name="Dutcher S."/>
            <person name="Estelle M."/>
            <person name="Fawcett J.A."/>
            <person name="Gundlach H."/>
            <person name="Hanada K."/>
            <person name="Heyl A."/>
            <person name="Hicks K.A."/>
            <person name="Hugh J."/>
            <person name="Lohr M."/>
            <person name="Mayer K."/>
            <person name="Melkozernov A."/>
            <person name="Murata T."/>
            <person name="Nelson D."/>
            <person name="Pils B."/>
            <person name="Prigge M."/>
            <person name="Reiss B."/>
            <person name="Renner T."/>
            <person name="Rombauts S."/>
            <person name="Rushton P."/>
            <person name="Sanderfoot A."/>
            <person name="Schween G."/>
            <person name="Shiu S.-H."/>
            <person name="Stueber K."/>
            <person name="Theodoulou F.L."/>
            <person name="Tu H."/>
            <person name="Van de Peer Y."/>
            <person name="Verrier P.J."/>
            <person name="Waters E."/>
            <person name="Wood A."/>
            <person name="Yang L."/>
            <person name="Cove D."/>
            <person name="Cuming A."/>
            <person name="Hasebe M."/>
            <person name="Lucas S."/>
            <person name="Mishler D.B."/>
            <person name="Reski R."/>
            <person name="Grigoriev I."/>
            <person name="Quatrano R.S."/>
            <person name="Boore J.L."/>
        </authorList>
    </citation>
    <scope>NUCLEOTIDE SEQUENCE [LARGE SCALE GENOMIC DNA]</scope>
    <source>
        <strain evidence="1 2">cv. Gransden 2004</strain>
    </source>
</reference>
<keyword evidence="2" id="KW-1185">Reference proteome</keyword>
<dbReference type="PANTHER" id="PTHR14773">
    <property type="entry name" value="WD REPEAT-CONTAINING PROTEIN 76"/>
    <property type="match status" value="1"/>
</dbReference>
<reference evidence="1" key="3">
    <citation type="submission" date="2020-12" db="UniProtKB">
        <authorList>
            <consortium name="EnsemblPlants"/>
        </authorList>
    </citation>
    <scope>IDENTIFICATION</scope>
</reference>
<dbReference type="AlphaFoldDB" id="A0A7I4B326"/>
<dbReference type="RefSeq" id="XP_024397346.1">
    <property type="nucleotide sequence ID" value="XM_024541578.2"/>
</dbReference>
<evidence type="ECO:0000313" key="1">
    <source>
        <dbReference type="EnsemblPlants" id="Pp3c15_21800V3.3"/>
    </source>
</evidence>